<keyword evidence="2" id="KW-1185">Reference proteome</keyword>
<organism evidence="1 2">
    <name type="scientific">Roseibium suaedae</name>
    <dbReference type="NCBI Taxonomy" id="735517"/>
    <lineage>
        <taxon>Bacteria</taxon>
        <taxon>Pseudomonadati</taxon>
        <taxon>Pseudomonadota</taxon>
        <taxon>Alphaproteobacteria</taxon>
        <taxon>Hyphomicrobiales</taxon>
        <taxon>Stappiaceae</taxon>
        <taxon>Roseibium</taxon>
    </lineage>
</organism>
<sequence length="149" mass="16802">MCPVKKTSHPLESHIWLLVEPGDFVDGYSVPSERGAREAAETGLAMPGWANLLLRLRNLLVRPFGLKTSRPATGDAIGMFPVTFENSREIMLGMPDKHLDFRISVMREDGHIHMATWVQPKNVFGRLYLAAVMPFHILIVRDALRRIGK</sequence>
<evidence type="ECO:0000313" key="2">
    <source>
        <dbReference type="Proteomes" id="UP000186002"/>
    </source>
</evidence>
<evidence type="ECO:0008006" key="3">
    <source>
        <dbReference type="Google" id="ProtNLM"/>
    </source>
</evidence>
<dbReference type="STRING" id="735517.SAMN05444272_0806"/>
<dbReference type="Pfam" id="PF11066">
    <property type="entry name" value="DUF2867"/>
    <property type="match status" value="1"/>
</dbReference>
<proteinExistence type="predicted"/>
<gene>
    <name evidence="1" type="ORF">SAMN05444272_0806</name>
</gene>
<protein>
    <recommendedName>
        <fullName evidence="3">DUF2867 domain-containing protein</fullName>
    </recommendedName>
</protein>
<dbReference type="EMBL" id="FRBW01000001">
    <property type="protein sequence ID" value="SHL53302.1"/>
    <property type="molecule type" value="Genomic_DNA"/>
</dbReference>
<dbReference type="InterPro" id="IPR021295">
    <property type="entry name" value="DUF2867"/>
</dbReference>
<evidence type="ECO:0000313" key="1">
    <source>
        <dbReference type="EMBL" id="SHL53302.1"/>
    </source>
</evidence>
<dbReference type="RefSeq" id="WP_073009111.1">
    <property type="nucleotide sequence ID" value="NZ_FRBW01000001.1"/>
</dbReference>
<dbReference type="Proteomes" id="UP000186002">
    <property type="component" value="Unassembled WGS sequence"/>
</dbReference>
<name>A0A1M7BE83_9HYPH</name>
<accession>A0A1M7BE83</accession>
<dbReference type="OrthoDB" id="7058586at2"/>
<reference evidence="1 2" key="1">
    <citation type="submission" date="2016-11" db="EMBL/GenBank/DDBJ databases">
        <authorList>
            <person name="Jaros S."/>
            <person name="Januszkiewicz K."/>
            <person name="Wedrychowicz H."/>
        </authorList>
    </citation>
    <scope>NUCLEOTIDE SEQUENCE [LARGE SCALE GENOMIC DNA]</scope>
    <source>
        <strain evidence="1 2">DSM 22153</strain>
    </source>
</reference>
<dbReference type="AlphaFoldDB" id="A0A1M7BE83"/>